<organism evidence="5 6">
    <name type="scientific">Lederbergia ruris</name>
    <dbReference type="NCBI Taxonomy" id="217495"/>
    <lineage>
        <taxon>Bacteria</taxon>
        <taxon>Bacillati</taxon>
        <taxon>Bacillota</taxon>
        <taxon>Bacilli</taxon>
        <taxon>Bacillales</taxon>
        <taxon>Bacillaceae</taxon>
        <taxon>Lederbergia</taxon>
    </lineage>
</organism>
<proteinExistence type="predicted"/>
<dbReference type="PANTHER" id="PTHR43309">
    <property type="entry name" value="5-OXOPROLINASE SUBUNIT C"/>
    <property type="match status" value="1"/>
</dbReference>
<evidence type="ECO:0000313" key="5">
    <source>
        <dbReference type="EMBL" id="GIN59327.1"/>
    </source>
</evidence>
<dbReference type="Proteomes" id="UP000679950">
    <property type="component" value="Unassembled WGS sequence"/>
</dbReference>
<evidence type="ECO:0000256" key="2">
    <source>
        <dbReference type="ARBA" id="ARBA00022801"/>
    </source>
</evidence>
<keyword evidence="6" id="KW-1185">Reference proteome</keyword>
<dbReference type="InterPro" id="IPR003778">
    <property type="entry name" value="CT_A_B"/>
</dbReference>
<accession>A0ABQ4KPT3</accession>
<evidence type="ECO:0000256" key="1">
    <source>
        <dbReference type="ARBA" id="ARBA00022741"/>
    </source>
</evidence>
<dbReference type="Gene3D" id="2.40.100.10">
    <property type="entry name" value="Cyclophilin-like"/>
    <property type="match status" value="1"/>
</dbReference>
<keyword evidence="3" id="KW-0067">ATP-binding</keyword>
<dbReference type="EMBL" id="BORB01000041">
    <property type="protein sequence ID" value="GIN59327.1"/>
    <property type="molecule type" value="Genomic_DNA"/>
</dbReference>
<feature type="domain" description="Carboxyltransferase" evidence="4">
    <location>
        <begin position="24"/>
        <end position="306"/>
    </location>
</feature>
<evidence type="ECO:0000259" key="4">
    <source>
        <dbReference type="SMART" id="SM00797"/>
    </source>
</evidence>
<dbReference type="SMART" id="SM00797">
    <property type="entry name" value="AHS2"/>
    <property type="match status" value="1"/>
</dbReference>
<evidence type="ECO:0000313" key="6">
    <source>
        <dbReference type="Proteomes" id="UP000679950"/>
    </source>
</evidence>
<keyword evidence="1" id="KW-0547">Nucleotide-binding</keyword>
<sequence length="322" mass="36417">MSIRVMKAGMQTTIQDLGRHGWQSLGISVCGAMDPWAAKIVNILLNNHENEAVLEMTVHGPTLEIQEDLFLAIFGADMVARRNGKKIAQGKPVFVRKGDVLTFGYARDGIRTYLAVKGGFFIEKVLDSYSTDVKAKMGGMGGRALKEGDILPTKSGETPLSHNRKFPYHIKNHYIDRKVSPIHFIRGRQYHWFTKESLQAFESSPFTIEPDSDRMGYRLSGSGLQQGEPRELITEGTTFGSIQIPPSGQPIILMADRQPTGGYPKIGEVIRSDLPRLSQMRPGQKLHFQEVSLQEAYQKIRKQRRDLEKIKIACRFKWHEMF</sequence>
<evidence type="ECO:0000256" key="3">
    <source>
        <dbReference type="ARBA" id="ARBA00022840"/>
    </source>
</evidence>
<dbReference type="SUPFAM" id="SSF50891">
    <property type="entry name" value="Cyclophilin-like"/>
    <property type="match status" value="1"/>
</dbReference>
<dbReference type="InterPro" id="IPR052708">
    <property type="entry name" value="PxpC"/>
</dbReference>
<dbReference type="RefSeq" id="WP_212967199.1">
    <property type="nucleotide sequence ID" value="NZ_BORB01000041.1"/>
</dbReference>
<comment type="caution">
    <text evidence="5">The sequence shown here is derived from an EMBL/GenBank/DDBJ whole genome shotgun (WGS) entry which is preliminary data.</text>
</comment>
<gene>
    <name evidence="5" type="ORF">J8TS2_36460</name>
</gene>
<keyword evidence="2" id="KW-0378">Hydrolase</keyword>
<name>A0ABQ4KPT3_9BACI</name>
<dbReference type="Pfam" id="PF02626">
    <property type="entry name" value="CT_A_B"/>
    <property type="match status" value="1"/>
</dbReference>
<protein>
    <submittedName>
        <fullName evidence="5">KipI antagonist</fullName>
    </submittedName>
</protein>
<dbReference type="NCBIfam" id="TIGR00724">
    <property type="entry name" value="urea_amlyse_rel"/>
    <property type="match status" value="1"/>
</dbReference>
<dbReference type="InterPro" id="IPR029000">
    <property type="entry name" value="Cyclophilin-like_dom_sf"/>
</dbReference>
<dbReference type="PANTHER" id="PTHR43309:SF5">
    <property type="entry name" value="5-OXOPROLINASE SUBUNIT C"/>
    <property type="match status" value="1"/>
</dbReference>
<reference evidence="5 6" key="1">
    <citation type="submission" date="2021-03" db="EMBL/GenBank/DDBJ databases">
        <title>Antimicrobial resistance genes in bacteria isolated from Japanese honey, and their potential for conferring macrolide and lincosamide resistance in the American foulbrood pathogen Paenibacillus larvae.</title>
        <authorList>
            <person name="Okamoto M."/>
            <person name="Kumagai M."/>
            <person name="Kanamori H."/>
            <person name="Takamatsu D."/>
        </authorList>
    </citation>
    <scope>NUCLEOTIDE SEQUENCE [LARGE SCALE GENOMIC DNA]</scope>
    <source>
        <strain evidence="5 6">J8TS2</strain>
    </source>
</reference>